<feature type="transmembrane region" description="Helical" evidence="10">
    <location>
        <begin position="6"/>
        <end position="26"/>
    </location>
</feature>
<comment type="similarity">
    <text evidence="10">Belongs to the PlsY family.</text>
</comment>
<comment type="subunit">
    <text evidence="10">Probably interacts with PlsX.</text>
</comment>
<keyword evidence="11" id="KW-0012">Acyltransferase</keyword>
<evidence type="ECO:0000256" key="5">
    <source>
        <dbReference type="ARBA" id="ARBA00022989"/>
    </source>
</evidence>
<keyword evidence="9 10" id="KW-1208">Phospholipid metabolism</keyword>
<evidence type="ECO:0000313" key="12">
    <source>
        <dbReference type="Proteomes" id="UP000309676"/>
    </source>
</evidence>
<dbReference type="OrthoDB" id="9777124at2"/>
<feature type="transmembrane region" description="Helical" evidence="10">
    <location>
        <begin position="79"/>
        <end position="101"/>
    </location>
</feature>
<comment type="subcellular location">
    <subcellularLocation>
        <location evidence="10">Cell membrane</location>
        <topology evidence="10">Multi-pass membrane protein</topology>
    </subcellularLocation>
</comment>
<dbReference type="GO" id="GO:0008654">
    <property type="term" value="P:phospholipid biosynthetic process"/>
    <property type="evidence" value="ECO:0007669"/>
    <property type="project" value="UniProtKB-UniRule"/>
</dbReference>
<dbReference type="Pfam" id="PF02660">
    <property type="entry name" value="G3P_acyltransf"/>
    <property type="match status" value="1"/>
</dbReference>
<dbReference type="EC" id="2.3.1.275" evidence="10"/>
<keyword evidence="6 10" id="KW-0443">Lipid metabolism</keyword>
<feature type="transmembrane region" description="Helical" evidence="10">
    <location>
        <begin position="47"/>
        <end position="73"/>
    </location>
</feature>
<dbReference type="RefSeq" id="WP_138193320.1">
    <property type="nucleotide sequence ID" value="NZ_VCIW01000003.1"/>
</dbReference>
<evidence type="ECO:0000256" key="4">
    <source>
        <dbReference type="ARBA" id="ARBA00022692"/>
    </source>
</evidence>
<dbReference type="SMART" id="SM01207">
    <property type="entry name" value="G3P_acyltransf"/>
    <property type="match status" value="1"/>
</dbReference>
<name>A0A5R9GD96_9BACL</name>
<evidence type="ECO:0000256" key="3">
    <source>
        <dbReference type="ARBA" id="ARBA00022679"/>
    </source>
</evidence>
<keyword evidence="8 10" id="KW-0594">Phospholipid biosynthesis</keyword>
<dbReference type="GO" id="GO:0043772">
    <property type="term" value="F:acyl-phosphate glycerol-3-phosphate acyltransferase activity"/>
    <property type="evidence" value="ECO:0007669"/>
    <property type="project" value="UniProtKB-UniRule"/>
</dbReference>
<evidence type="ECO:0000256" key="7">
    <source>
        <dbReference type="ARBA" id="ARBA00023136"/>
    </source>
</evidence>
<protein>
    <recommendedName>
        <fullName evidence="10">Glycerol-3-phosphate acyltransferase</fullName>
    </recommendedName>
    <alternativeName>
        <fullName evidence="10">Acyl-PO4 G3P acyltransferase</fullName>
    </alternativeName>
    <alternativeName>
        <fullName evidence="10">Acyl-phosphate--glycerol-3-phosphate acyltransferase</fullName>
    </alternativeName>
    <alternativeName>
        <fullName evidence="10">G3P acyltransferase</fullName>
        <shortName evidence="10">GPAT</shortName>
        <ecNumber evidence="10">2.3.1.275</ecNumber>
    </alternativeName>
    <alternativeName>
        <fullName evidence="10">Lysophosphatidic acid synthase</fullName>
        <shortName evidence="10">LPA synthase</shortName>
    </alternativeName>
</protein>
<proteinExistence type="inferred from homology"/>
<keyword evidence="2 10" id="KW-0444">Lipid biosynthesis</keyword>
<comment type="catalytic activity">
    <reaction evidence="10">
        <text>an acyl phosphate + sn-glycerol 3-phosphate = a 1-acyl-sn-glycero-3-phosphate + phosphate</text>
        <dbReference type="Rhea" id="RHEA:34075"/>
        <dbReference type="ChEBI" id="CHEBI:43474"/>
        <dbReference type="ChEBI" id="CHEBI:57597"/>
        <dbReference type="ChEBI" id="CHEBI:57970"/>
        <dbReference type="ChEBI" id="CHEBI:59918"/>
        <dbReference type="EC" id="2.3.1.275"/>
    </reaction>
</comment>
<dbReference type="GO" id="GO:0005886">
    <property type="term" value="C:plasma membrane"/>
    <property type="evidence" value="ECO:0007669"/>
    <property type="project" value="UniProtKB-SubCell"/>
</dbReference>
<dbReference type="PANTHER" id="PTHR30309:SF0">
    <property type="entry name" value="GLYCEROL-3-PHOSPHATE ACYLTRANSFERASE-RELATED"/>
    <property type="match status" value="1"/>
</dbReference>
<dbReference type="Proteomes" id="UP000309676">
    <property type="component" value="Unassembled WGS sequence"/>
</dbReference>
<evidence type="ECO:0000256" key="9">
    <source>
        <dbReference type="ARBA" id="ARBA00023264"/>
    </source>
</evidence>
<reference evidence="11 12" key="1">
    <citation type="submission" date="2019-05" db="EMBL/GenBank/DDBJ databases">
        <authorList>
            <person name="Narsing Rao M.P."/>
            <person name="Li W.J."/>
        </authorList>
    </citation>
    <scope>NUCLEOTIDE SEQUENCE [LARGE SCALE GENOMIC DNA]</scope>
    <source>
        <strain evidence="11 12">SYSU_K30003</strain>
    </source>
</reference>
<dbReference type="PANTHER" id="PTHR30309">
    <property type="entry name" value="INNER MEMBRANE PROTEIN YGIH"/>
    <property type="match status" value="1"/>
</dbReference>
<keyword evidence="12" id="KW-1185">Reference proteome</keyword>
<keyword evidence="4 10" id="KW-0812">Transmembrane</keyword>
<keyword evidence="3 10" id="KW-0808">Transferase</keyword>
<evidence type="ECO:0000256" key="1">
    <source>
        <dbReference type="ARBA" id="ARBA00022475"/>
    </source>
</evidence>
<dbReference type="HAMAP" id="MF_01043">
    <property type="entry name" value="PlsY"/>
    <property type="match status" value="1"/>
</dbReference>
<sequence length="200" mass="21380">MNYVLAVVIGYLIGSISFSFIWGRLFQGIDIRKHGSGNAGATNTLRVMGVGPALTVLALDIAKGVLAVWVGWWLDPVSLLLPILAGFAAIVGHNWPVFFAFRGGKGIATMIGVVATLCFVPGLVAGLVGIASIVVTRFVSLGSLLFAALLPVSLWAFGREPELIVFSLALAALAFYRHRSNIVKLAQGKENKLSFRRSNR</sequence>
<organism evidence="11 12">
    <name type="scientific">Paenibacillus antri</name>
    <dbReference type="NCBI Taxonomy" id="2582848"/>
    <lineage>
        <taxon>Bacteria</taxon>
        <taxon>Bacillati</taxon>
        <taxon>Bacillota</taxon>
        <taxon>Bacilli</taxon>
        <taxon>Bacillales</taxon>
        <taxon>Paenibacillaceae</taxon>
        <taxon>Paenibacillus</taxon>
    </lineage>
</organism>
<comment type="function">
    <text evidence="10">Catalyzes the transfer of an acyl group from acyl-phosphate (acyl-PO(4)) to glycerol-3-phosphate (G3P) to form lysophosphatidic acid (LPA). This enzyme utilizes acyl-phosphate as fatty acyl donor, but not acyl-CoA or acyl-ACP.</text>
</comment>
<accession>A0A5R9GD96</accession>
<keyword evidence="1 10" id="KW-1003">Cell membrane</keyword>
<dbReference type="UniPathway" id="UPA00085"/>
<dbReference type="InterPro" id="IPR003811">
    <property type="entry name" value="G3P_acylTferase_PlsY"/>
</dbReference>
<evidence type="ECO:0000313" key="11">
    <source>
        <dbReference type="EMBL" id="TLS53079.1"/>
    </source>
</evidence>
<comment type="pathway">
    <text evidence="10">Lipid metabolism; phospholipid metabolism.</text>
</comment>
<keyword evidence="5 10" id="KW-1133">Transmembrane helix</keyword>
<evidence type="ECO:0000256" key="6">
    <source>
        <dbReference type="ARBA" id="ARBA00023098"/>
    </source>
</evidence>
<dbReference type="EMBL" id="VCIW01000003">
    <property type="protein sequence ID" value="TLS53079.1"/>
    <property type="molecule type" value="Genomic_DNA"/>
</dbReference>
<evidence type="ECO:0000256" key="2">
    <source>
        <dbReference type="ARBA" id="ARBA00022516"/>
    </source>
</evidence>
<keyword evidence="7 10" id="KW-0472">Membrane</keyword>
<dbReference type="AlphaFoldDB" id="A0A5R9GD96"/>
<gene>
    <name evidence="10 11" type="primary">plsY</name>
    <name evidence="11" type="ORF">FE782_06840</name>
</gene>
<feature type="transmembrane region" description="Helical" evidence="10">
    <location>
        <begin position="113"/>
        <end position="135"/>
    </location>
</feature>
<comment type="caution">
    <text evidence="11">The sequence shown here is derived from an EMBL/GenBank/DDBJ whole genome shotgun (WGS) entry which is preliminary data.</text>
</comment>
<dbReference type="NCBIfam" id="TIGR00023">
    <property type="entry name" value="glycerol-3-phosphate 1-O-acyltransferase PlsY"/>
    <property type="match status" value="1"/>
</dbReference>
<evidence type="ECO:0000256" key="10">
    <source>
        <dbReference type="HAMAP-Rule" id="MF_01043"/>
    </source>
</evidence>
<evidence type="ECO:0000256" key="8">
    <source>
        <dbReference type="ARBA" id="ARBA00023209"/>
    </source>
</evidence>